<proteinExistence type="predicted"/>
<gene>
    <name evidence="1" type="ORF">CCHLO57077_00003632</name>
</gene>
<evidence type="ECO:0000313" key="2">
    <source>
        <dbReference type="Proteomes" id="UP001160390"/>
    </source>
</evidence>
<name>A0AA35MJC8_9HYPO</name>
<comment type="caution">
    <text evidence="1">The sequence shown here is derived from an EMBL/GenBank/DDBJ whole genome shotgun (WGS) entry which is preliminary data.</text>
</comment>
<dbReference type="Proteomes" id="UP001160390">
    <property type="component" value="Unassembled WGS sequence"/>
</dbReference>
<dbReference type="EMBL" id="CABFNP030001284">
    <property type="protein sequence ID" value="CAI6097176.1"/>
    <property type="molecule type" value="Genomic_DNA"/>
</dbReference>
<sequence>MRLNTGFWFYSPLSLSRYLLFLSALSLSEQSFLSLLRQFLHSLIRGQILNPENELLQLLLFLPTPPVEVAGRRVVQGILDQVAPVLNLLGLQPQGDPLLVEAPLHGLGLHEQPAQVPATRAELPYAGGLALQQVVLQPSLALDRLEDAHSQAGLDVGADGRGEEALDEDVWPPEPLGLDLVLLRDVVAELDAGGAVEAPVGLLVDLALAVGVGWDDFVGEAGRLDRLGLEG</sequence>
<reference evidence="1" key="1">
    <citation type="submission" date="2023-01" db="EMBL/GenBank/DDBJ databases">
        <authorList>
            <person name="Piombo E."/>
        </authorList>
    </citation>
    <scope>NUCLEOTIDE SEQUENCE</scope>
</reference>
<dbReference type="AlphaFoldDB" id="A0AA35MJC8"/>
<accession>A0AA35MJC8</accession>
<organism evidence="1 2">
    <name type="scientific">Clonostachys chloroleuca</name>
    <dbReference type="NCBI Taxonomy" id="1926264"/>
    <lineage>
        <taxon>Eukaryota</taxon>
        <taxon>Fungi</taxon>
        <taxon>Dikarya</taxon>
        <taxon>Ascomycota</taxon>
        <taxon>Pezizomycotina</taxon>
        <taxon>Sordariomycetes</taxon>
        <taxon>Hypocreomycetidae</taxon>
        <taxon>Hypocreales</taxon>
        <taxon>Bionectriaceae</taxon>
        <taxon>Clonostachys</taxon>
    </lineage>
</organism>
<keyword evidence="2" id="KW-1185">Reference proteome</keyword>
<evidence type="ECO:0000313" key="1">
    <source>
        <dbReference type="EMBL" id="CAI6097176.1"/>
    </source>
</evidence>
<protein>
    <submittedName>
        <fullName evidence="1">Uncharacterized protein</fullName>
    </submittedName>
</protein>